<comment type="caution">
    <text evidence="3">The sequence shown here is derived from an EMBL/GenBank/DDBJ whole genome shotgun (WGS) entry which is preliminary data.</text>
</comment>
<evidence type="ECO:0000313" key="3">
    <source>
        <dbReference type="EMBL" id="PAV59370.1"/>
    </source>
</evidence>
<keyword evidence="2" id="KW-0732">Signal</keyword>
<sequence>MLVVLLIIVNYAFILHADKVCPGNSLMFDYQECDPDKRSTCPSGFTCRKATDTSSPNSTLHLCCESSVMSMADWLAEAQLSPQVFPQASMAILSSVELTPLDFSTQFPSIHIGDEVVVLTYPNYAAGIIQAVTFANPPQQGGFAHILVVVDPAYKPFGVFLYSNLPTTGQARLLTSSQQNGSPNFISYIDNSTAVDTSDSYRAQYVVLVYATGNPVNFPSSDALISGCDTAVCLLKNNSNVQQLGQPLAGSIFYLTTKKSIYRTAQPQASYSSSLCQFIFISLITFLFNLMMQV</sequence>
<feature type="signal peptide" evidence="2">
    <location>
        <begin position="1"/>
        <end position="17"/>
    </location>
</feature>
<feature type="chain" id="PRO_5012832986" evidence="2">
    <location>
        <begin position="18"/>
        <end position="294"/>
    </location>
</feature>
<keyword evidence="1" id="KW-0812">Transmembrane</keyword>
<gene>
    <name evidence="3" type="ORF">WR25_21413</name>
</gene>
<evidence type="ECO:0000313" key="4">
    <source>
        <dbReference type="Proteomes" id="UP000218231"/>
    </source>
</evidence>
<proteinExistence type="predicted"/>
<evidence type="ECO:0000256" key="2">
    <source>
        <dbReference type="SAM" id="SignalP"/>
    </source>
</evidence>
<evidence type="ECO:0000256" key="1">
    <source>
        <dbReference type="SAM" id="Phobius"/>
    </source>
</evidence>
<keyword evidence="1" id="KW-0472">Membrane</keyword>
<keyword evidence="1" id="KW-1133">Transmembrane helix</keyword>
<feature type="transmembrane region" description="Helical" evidence="1">
    <location>
        <begin position="271"/>
        <end position="291"/>
    </location>
</feature>
<protein>
    <submittedName>
        <fullName evidence="3">Uncharacterized protein</fullName>
    </submittedName>
</protein>
<dbReference type="AlphaFoldDB" id="A0A2A2JC75"/>
<accession>A0A2A2JC75</accession>
<organism evidence="3 4">
    <name type="scientific">Diploscapter pachys</name>
    <dbReference type="NCBI Taxonomy" id="2018661"/>
    <lineage>
        <taxon>Eukaryota</taxon>
        <taxon>Metazoa</taxon>
        <taxon>Ecdysozoa</taxon>
        <taxon>Nematoda</taxon>
        <taxon>Chromadorea</taxon>
        <taxon>Rhabditida</taxon>
        <taxon>Rhabditina</taxon>
        <taxon>Rhabditomorpha</taxon>
        <taxon>Rhabditoidea</taxon>
        <taxon>Rhabditidae</taxon>
        <taxon>Diploscapter</taxon>
    </lineage>
</organism>
<dbReference type="OrthoDB" id="5805447at2759"/>
<dbReference type="EMBL" id="LIAE01010529">
    <property type="protein sequence ID" value="PAV59370.1"/>
    <property type="molecule type" value="Genomic_DNA"/>
</dbReference>
<keyword evidence="4" id="KW-1185">Reference proteome</keyword>
<name>A0A2A2JC75_9BILA</name>
<reference evidence="3 4" key="1">
    <citation type="journal article" date="2017" name="Curr. Biol.">
        <title>Genome architecture and evolution of a unichromosomal asexual nematode.</title>
        <authorList>
            <person name="Fradin H."/>
            <person name="Zegar C."/>
            <person name="Gutwein M."/>
            <person name="Lucas J."/>
            <person name="Kovtun M."/>
            <person name="Corcoran D."/>
            <person name="Baugh L.R."/>
            <person name="Kiontke K."/>
            <person name="Gunsalus K."/>
            <person name="Fitch D.H."/>
            <person name="Piano F."/>
        </authorList>
    </citation>
    <scope>NUCLEOTIDE SEQUENCE [LARGE SCALE GENOMIC DNA]</scope>
    <source>
        <strain evidence="3">PF1309</strain>
    </source>
</reference>
<dbReference type="Proteomes" id="UP000218231">
    <property type="component" value="Unassembled WGS sequence"/>
</dbReference>